<proteinExistence type="predicted"/>
<comment type="caution">
    <text evidence="2">The sequence shown here is derived from an EMBL/GenBank/DDBJ whole genome shotgun (WGS) entry which is preliminary data.</text>
</comment>
<organism evidence="2 3">
    <name type="scientific">Paramecium primaurelia</name>
    <dbReference type="NCBI Taxonomy" id="5886"/>
    <lineage>
        <taxon>Eukaryota</taxon>
        <taxon>Sar</taxon>
        <taxon>Alveolata</taxon>
        <taxon>Ciliophora</taxon>
        <taxon>Intramacronucleata</taxon>
        <taxon>Oligohymenophorea</taxon>
        <taxon>Peniculida</taxon>
        <taxon>Parameciidae</taxon>
        <taxon>Paramecium</taxon>
    </lineage>
</organism>
<feature type="compositionally biased region" description="Low complexity" evidence="1">
    <location>
        <begin position="14"/>
        <end position="28"/>
    </location>
</feature>
<feature type="region of interest" description="Disordered" evidence="1">
    <location>
        <begin position="310"/>
        <end position="337"/>
    </location>
</feature>
<feature type="region of interest" description="Disordered" evidence="1">
    <location>
        <begin position="1"/>
        <end position="40"/>
    </location>
</feature>
<evidence type="ECO:0000256" key="1">
    <source>
        <dbReference type="SAM" id="MobiDB-lite"/>
    </source>
</evidence>
<dbReference type="PANTHER" id="PTHR21580:SF28">
    <property type="entry name" value="BOREALIN N-TERMINAL DOMAIN-CONTAINING PROTEIN-RELATED"/>
    <property type="match status" value="1"/>
</dbReference>
<evidence type="ECO:0000313" key="3">
    <source>
        <dbReference type="Proteomes" id="UP000688137"/>
    </source>
</evidence>
<feature type="compositionally biased region" description="Basic and acidic residues" evidence="1">
    <location>
        <begin position="92"/>
        <end position="109"/>
    </location>
</feature>
<feature type="compositionally biased region" description="Low complexity" evidence="1">
    <location>
        <begin position="82"/>
        <end position="91"/>
    </location>
</feature>
<dbReference type="AlphaFoldDB" id="A0A8S1M3J9"/>
<feature type="region of interest" description="Disordered" evidence="1">
    <location>
        <begin position="63"/>
        <end position="109"/>
    </location>
</feature>
<protein>
    <recommendedName>
        <fullName evidence="4">Sperm-tail PG-rich repeat protein</fullName>
    </recommendedName>
</protein>
<feature type="compositionally biased region" description="Basic and acidic residues" evidence="1">
    <location>
        <begin position="72"/>
        <end position="81"/>
    </location>
</feature>
<accession>A0A8S1M3J9</accession>
<dbReference type="OMA" id="YTFPKAQ"/>
<dbReference type="Proteomes" id="UP000688137">
    <property type="component" value="Unassembled WGS sequence"/>
</dbReference>
<dbReference type="PANTHER" id="PTHR21580">
    <property type="entry name" value="SHIPPO-1-RELATED"/>
    <property type="match status" value="1"/>
</dbReference>
<name>A0A8S1M3J9_PARPR</name>
<feature type="region of interest" description="Disordered" evidence="1">
    <location>
        <begin position="367"/>
        <end position="391"/>
    </location>
</feature>
<sequence>MNQLLQQNDDIKENQINNNQDIEQLQQQNEDEDQIQSINQIQQQDENAGLDQVHNDQDLQQIQEESQQNSQKQDENVETKRIQTQGEIETTTQRKDQNRRLETEKQQRIKTTTEKTFKTLEQIYNKGNTYSFLHLRTAQQFDTKIVHDQLNKSHAKQQYTFPKAQRFSKPKQSYCSMQFYDSQIQTQLNKRAAALGYGSKSDFTKRDKYIPGPTDYNIKLQPKPGIKFAYGRDEMLSQGLHGRPNTNPAPNLYQVKDIITTYKYSMGIRTSAKHIYLESTTPAPGRYNIGGFSSKGNCFIGKYKSSGAPVISPSTAQSQRVKRIPGPGTYDPPGDIGDPRNYLPSQYSTRSGFRFGYQERQTQEIKNKQFPGPGTYQLPSEFGDFEYPPSF</sequence>
<dbReference type="EMBL" id="CAJJDM010000044">
    <property type="protein sequence ID" value="CAD8069634.1"/>
    <property type="molecule type" value="Genomic_DNA"/>
</dbReference>
<reference evidence="2" key="1">
    <citation type="submission" date="2021-01" db="EMBL/GenBank/DDBJ databases">
        <authorList>
            <consortium name="Genoscope - CEA"/>
            <person name="William W."/>
        </authorList>
    </citation>
    <scope>NUCLEOTIDE SEQUENCE</scope>
</reference>
<evidence type="ECO:0000313" key="2">
    <source>
        <dbReference type="EMBL" id="CAD8069634.1"/>
    </source>
</evidence>
<evidence type="ECO:0008006" key="4">
    <source>
        <dbReference type="Google" id="ProtNLM"/>
    </source>
</evidence>
<keyword evidence="3" id="KW-1185">Reference proteome</keyword>
<gene>
    <name evidence="2" type="ORF">PPRIM_AZ9-3.1.T0440124</name>
</gene>
<dbReference type="InterPro" id="IPR051291">
    <property type="entry name" value="CIMAP"/>
</dbReference>